<evidence type="ECO:0000313" key="9">
    <source>
        <dbReference type="Proteomes" id="UP000594263"/>
    </source>
</evidence>
<keyword evidence="9" id="KW-1185">Reference proteome</keyword>
<comment type="subcellular location">
    <subcellularLocation>
        <location evidence="1">Nucleus</location>
    </subcellularLocation>
</comment>
<evidence type="ECO:0000256" key="5">
    <source>
        <dbReference type="ARBA" id="ARBA00023242"/>
    </source>
</evidence>
<dbReference type="InterPro" id="IPR002100">
    <property type="entry name" value="TF_MADSbox"/>
</dbReference>
<keyword evidence="3" id="KW-0238">DNA-binding</keyword>
<keyword evidence="4" id="KW-0804">Transcription</keyword>
<dbReference type="Gramene" id="Kaladp0024s0844.1.v1.1">
    <property type="protein sequence ID" value="Kaladp0024s0844.1.v1.1.CDS.1"/>
    <property type="gene ID" value="Kaladp0024s0844.v1.1"/>
</dbReference>
<dbReference type="AlphaFoldDB" id="A0A7N0T7Z5"/>
<evidence type="ECO:0000259" key="7">
    <source>
        <dbReference type="PROSITE" id="PS50066"/>
    </source>
</evidence>
<organism evidence="8 9">
    <name type="scientific">Kalanchoe fedtschenkoi</name>
    <name type="common">Lavender scallops</name>
    <name type="synonym">South American air plant</name>
    <dbReference type="NCBI Taxonomy" id="63787"/>
    <lineage>
        <taxon>Eukaryota</taxon>
        <taxon>Viridiplantae</taxon>
        <taxon>Streptophyta</taxon>
        <taxon>Embryophyta</taxon>
        <taxon>Tracheophyta</taxon>
        <taxon>Spermatophyta</taxon>
        <taxon>Magnoliopsida</taxon>
        <taxon>eudicotyledons</taxon>
        <taxon>Gunneridae</taxon>
        <taxon>Pentapetalae</taxon>
        <taxon>Saxifragales</taxon>
        <taxon>Crassulaceae</taxon>
        <taxon>Kalanchoe</taxon>
    </lineage>
</organism>
<dbReference type="InterPro" id="IPR036879">
    <property type="entry name" value="TF_MADSbox_sf"/>
</dbReference>
<keyword evidence="5" id="KW-0539">Nucleus</keyword>
<protein>
    <recommendedName>
        <fullName evidence="7">MADS-box domain-containing protein</fullName>
    </recommendedName>
</protein>
<feature type="domain" description="MADS-box" evidence="7">
    <location>
        <begin position="1"/>
        <end position="49"/>
    </location>
</feature>
<evidence type="ECO:0000313" key="8">
    <source>
        <dbReference type="EnsemblPlants" id="Kaladp0024s0844.1.v1.1.CDS.1"/>
    </source>
</evidence>
<name>A0A7N0T7Z5_KALFE</name>
<dbReference type="CDD" id="cd00266">
    <property type="entry name" value="MADS_SRF_like"/>
    <property type="match status" value="1"/>
</dbReference>
<keyword evidence="2" id="KW-0805">Transcription regulation</keyword>
<proteinExistence type="predicted"/>
<dbReference type="GO" id="GO:0000987">
    <property type="term" value="F:cis-regulatory region sequence-specific DNA binding"/>
    <property type="evidence" value="ECO:0007669"/>
    <property type="project" value="InterPro"/>
</dbReference>
<evidence type="ECO:0000256" key="2">
    <source>
        <dbReference type="ARBA" id="ARBA00023015"/>
    </source>
</evidence>
<dbReference type="InterPro" id="IPR050142">
    <property type="entry name" value="MADS-box/MEF2_TF"/>
</dbReference>
<dbReference type="OMA" id="CMVESRL"/>
<dbReference type="PANTHER" id="PTHR48019">
    <property type="entry name" value="SERUM RESPONSE FACTOR HOMOLOG"/>
    <property type="match status" value="1"/>
</dbReference>
<dbReference type="PROSITE" id="PS50066">
    <property type="entry name" value="MADS_BOX_2"/>
    <property type="match status" value="1"/>
</dbReference>
<evidence type="ECO:0000256" key="1">
    <source>
        <dbReference type="ARBA" id="ARBA00004123"/>
    </source>
</evidence>
<dbReference type="Pfam" id="PF00319">
    <property type="entry name" value="SRF-TF"/>
    <property type="match status" value="1"/>
</dbReference>
<accession>A0A7N0T7Z5</accession>
<dbReference type="PRINTS" id="PR00404">
    <property type="entry name" value="MADSDOMAIN"/>
</dbReference>
<feature type="coiled-coil region" evidence="6">
    <location>
        <begin position="85"/>
        <end position="112"/>
    </location>
</feature>
<dbReference type="InterPro" id="IPR033897">
    <property type="entry name" value="SRF-like_MADS-box"/>
</dbReference>
<keyword evidence="6" id="KW-0175">Coiled coil</keyword>
<evidence type="ECO:0000256" key="4">
    <source>
        <dbReference type="ARBA" id="ARBA00023163"/>
    </source>
</evidence>
<dbReference type="SUPFAM" id="SSF55455">
    <property type="entry name" value="SRF-like"/>
    <property type="match status" value="1"/>
</dbReference>
<dbReference type="GO" id="GO:0000981">
    <property type="term" value="F:DNA-binding transcription factor activity, RNA polymerase II-specific"/>
    <property type="evidence" value="ECO:0007669"/>
    <property type="project" value="InterPro"/>
</dbReference>
<dbReference type="GO" id="GO:0046983">
    <property type="term" value="F:protein dimerization activity"/>
    <property type="evidence" value="ECO:0007669"/>
    <property type="project" value="InterPro"/>
</dbReference>
<dbReference type="Gene3D" id="3.40.1810.10">
    <property type="entry name" value="Transcription factor, MADS-box"/>
    <property type="match status" value="1"/>
</dbReference>
<dbReference type="Proteomes" id="UP000594263">
    <property type="component" value="Unplaced"/>
</dbReference>
<reference evidence="8" key="1">
    <citation type="submission" date="2021-01" db="UniProtKB">
        <authorList>
            <consortium name="EnsemblPlants"/>
        </authorList>
    </citation>
    <scope>IDENTIFICATION</scope>
</reference>
<dbReference type="FunFam" id="3.40.1810.10:FF:000018">
    <property type="entry name" value="agamous-like MADS-box protein AGL80"/>
    <property type="match status" value="1"/>
</dbReference>
<dbReference type="EnsemblPlants" id="Kaladp0024s0844.1.v1.1">
    <property type="protein sequence ID" value="Kaladp0024s0844.1.v1.1.CDS.1"/>
    <property type="gene ID" value="Kaladp0024s0844.v1.1"/>
</dbReference>
<sequence>MTRKKVKLAFIANDSARKATYKKRKRGLMKKVNELSTLCGIDSCAVIYSPYEAQPEVWPANPMSILGQFKKMPEMEQSKKMVNQESFLRQRIAKAKDQLRRQLKENREKEMTELMFQCLIGKEVHSLGMVDLNDLGWVIDQYLKDVWNRIEAIKKDPAKAAGLPAGQVACLDVSREEKPFGAVQHHQLPQLQWCSTFLTAGSAKQPQFGGAVGDPMTMMAGYGSGGHADPGGAWTSNPYSYILDSKKWE</sequence>
<dbReference type="GO" id="GO:0045944">
    <property type="term" value="P:positive regulation of transcription by RNA polymerase II"/>
    <property type="evidence" value="ECO:0007669"/>
    <property type="project" value="InterPro"/>
</dbReference>
<evidence type="ECO:0000256" key="6">
    <source>
        <dbReference type="SAM" id="Coils"/>
    </source>
</evidence>
<evidence type="ECO:0000256" key="3">
    <source>
        <dbReference type="ARBA" id="ARBA00023125"/>
    </source>
</evidence>
<dbReference type="GO" id="GO:0005634">
    <property type="term" value="C:nucleus"/>
    <property type="evidence" value="ECO:0007669"/>
    <property type="project" value="UniProtKB-SubCell"/>
</dbReference>
<dbReference type="SMART" id="SM00432">
    <property type="entry name" value="MADS"/>
    <property type="match status" value="1"/>
</dbReference>